<dbReference type="SUPFAM" id="SSF55729">
    <property type="entry name" value="Acyl-CoA N-acyltransferases (Nat)"/>
    <property type="match status" value="1"/>
</dbReference>
<accession>W7CVX0</accession>
<organism evidence="2 3">
    <name type="scientific">Listeria riparia FSL S10-1204</name>
    <dbReference type="NCBI Taxonomy" id="1265816"/>
    <lineage>
        <taxon>Bacteria</taxon>
        <taxon>Bacillati</taxon>
        <taxon>Bacillota</taxon>
        <taxon>Bacilli</taxon>
        <taxon>Bacillales</taxon>
        <taxon>Listeriaceae</taxon>
        <taxon>Listeria</taxon>
    </lineage>
</organism>
<dbReference type="Gene3D" id="3.40.630.30">
    <property type="match status" value="1"/>
</dbReference>
<evidence type="ECO:0000313" key="3">
    <source>
        <dbReference type="Proteomes" id="UP000019248"/>
    </source>
</evidence>
<dbReference type="CDD" id="cd04301">
    <property type="entry name" value="NAT_SF"/>
    <property type="match status" value="1"/>
</dbReference>
<comment type="caution">
    <text evidence="2">The sequence shown here is derived from an EMBL/GenBank/DDBJ whole genome shotgun (WGS) entry which is preliminary data.</text>
</comment>
<dbReference type="PROSITE" id="PS51186">
    <property type="entry name" value="GNAT"/>
    <property type="match status" value="1"/>
</dbReference>
<protein>
    <submittedName>
        <fullName evidence="2">Acetyltransferase</fullName>
    </submittedName>
</protein>
<dbReference type="GO" id="GO:0016747">
    <property type="term" value="F:acyltransferase activity, transferring groups other than amino-acyl groups"/>
    <property type="evidence" value="ECO:0007669"/>
    <property type="project" value="InterPro"/>
</dbReference>
<evidence type="ECO:0000259" key="1">
    <source>
        <dbReference type="PROSITE" id="PS51186"/>
    </source>
</evidence>
<dbReference type="AlphaFoldDB" id="W7CVX0"/>
<dbReference type="InterPro" id="IPR016181">
    <property type="entry name" value="Acyl_CoA_acyltransferase"/>
</dbReference>
<name>W7CVX0_9LIST</name>
<dbReference type="EMBL" id="AODL01000020">
    <property type="protein sequence ID" value="EUJ43774.1"/>
    <property type="molecule type" value="Genomic_DNA"/>
</dbReference>
<keyword evidence="3" id="KW-1185">Reference proteome</keyword>
<proteinExistence type="predicted"/>
<dbReference type="PATRIC" id="fig|1265816.5.peg.2274"/>
<reference evidence="2 3" key="1">
    <citation type="journal article" date="2014" name="Int. J. Syst. Evol. Microbiol.">
        <title>Listeria floridensis sp. nov., Listeria aquatica sp. nov., Listeria cornellensis sp. nov., Listeria riparia sp. nov. and Listeria grandensis sp. nov., from agricultural and natural environments.</title>
        <authorList>
            <person name="den Bakker H.C."/>
            <person name="Warchocki S."/>
            <person name="Wright E.M."/>
            <person name="Allred A.F."/>
            <person name="Ahlstrom C."/>
            <person name="Manuel C.S."/>
            <person name="Stasiewicz M.J."/>
            <person name="Burrell A."/>
            <person name="Roof S."/>
            <person name="Strawn L."/>
            <person name="Fortes E.D."/>
            <person name="Nightingale K.K."/>
            <person name="Kephart D."/>
            <person name="Wiedmann M."/>
        </authorList>
    </citation>
    <scope>NUCLEOTIDE SEQUENCE [LARGE SCALE GENOMIC DNA]</scope>
    <source>
        <strain evidence="2 3">FSL S10-1204</strain>
    </source>
</reference>
<keyword evidence="2" id="KW-0808">Transferase</keyword>
<sequence>MPNLHLKLMKQADFATFSENLSIAYAEDKVEAGTWLASEALANAKQSMKDTLPNGVNTPNHFIWDVIRSHEKVGTLWVCQEEQSYFIYDIIIFEAFQNQGLGSELLAVLEEEARAQGITEIGLHVLGIINVRFMCMRRWDSKQPIYPCEKGSKKVWRLFAKLFCCTKKTSSAGHSRFW</sequence>
<gene>
    <name evidence="2" type="ORF">PRIP_11539</name>
</gene>
<feature type="domain" description="N-acetyltransferase" evidence="1">
    <location>
        <begin position="4"/>
        <end position="178"/>
    </location>
</feature>
<dbReference type="InterPro" id="IPR000182">
    <property type="entry name" value="GNAT_dom"/>
</dbReference>
<evidence type="ECO:0000313" key="2">
    <source>
        <dbReference type="EMBL" id="EUJ43774.1"/>
    </source>
</evidence>
<dbReference type="Proteomes" id="UP000019248">
    <property type="component" value="Unassembled WGS sequence"/>
</dbReference>
<dbReference type="Pfam" id="PF00583">
    <property type="entry name" value="Acetyltransf_1"/>
    <property type="match status" value="1"/>
</dbReference>